<keyword evidence="6" id="KW-0378">Hydrolase</keyword>
<dbReference type="InterPro" id="IPR011049">
    <property type="entry name" value="Serralysin-like_metalloprot_C"/>
</dbReference>
<dbReference type="GO" id="GO:0008237">
    <property type="term" value="F:metallopeptidase activity"/>
    <property type="evidence" value="ECO:0007669"/>
    <property type="project" value="InterPro"/>
</dbReference>
<accession>A0A380N143</accession>
<dbReference type="GO" id="GO:0005509">
    <property type="term" value="F:calcium ion binding"/>
    <property type="evidence" value="ECO:0007669"/>
    <property type="project" value="InterPro"/>
</dbReference>
<reference evidence="6 7" key="1">
    <citation type="submission" date="2018-06" db="EMBL/GenBank/DDBJ databases">
        <authorList>
            <consortium name="Pathogen Informatics"/>
            <person name="Doyle S."/>
        </authorList>
    </citation>
    <scope>NUCLEOTIDE SEQUENCE [LARGE SCALE GENOMIC DNA]</scope>
    <source>
        <strain evidence="6 7">NCTC13337</strain>
    </source>
</reference>
<dbReference type="PANTHER" id="PTHR38340">
    <property type="entry name" value="S-LAYER PROTEIN"/>
    <property type="match status" value="1"/>
</dbReference>
<dbReference type="EMBL" id="UHIC01000001">
    <property type="protein sequence ID" value="SUO97477.1"/>
    <property type="molecule type" value="Genomic_DNA"/>
</dbReference>
<dbReference type="PROSITE" id="PS00330">
    <property type="entry name" value="HEMOLYSIN_CALCIUM"/>
    <property type="match status" value="2"/>
</dbReference>
<evidence type="ECO:0000313" key="7">
    <source>
        <dbReference type="Proteomes" id="UP000254601"/>
    </source>
</evidence>
<keyword evidence="7" id="KW-1185">Reference proteome</keyword>
<dbReference type="InterPro" id="IPR001343">
    <property type="entry name" value="Hemolysn_Ca-bd"/>
</dbReference>
<dbReference type="OrthoDB" id="733404at2"/>
<dbReference type="PRINTS" id="PR00313">
    <property type="entry name" value="CABNDNGRPT"/>
</dbReference>
<gene>
    <name evidence="6" type="primary">prtC_2</name>
    <name evidence="6" type="ORF">NCTC13337_02449</name>
</gene>
<evidence type="ECO:0000256" key="1">
    <source>
        <dbReference type="ARBA" id="ARBA00004613"/>
    </source>
</evidence>
<dbReference type="Gene3D" id="2.60.40.60">
    <property type="entry name" value="Cadherins"/>
    <property type="match status" value="2"/>
</dbReference>
<evidence type="ECO:0000256" key="2">
    <source>
        <dbReference type="ARBA" id="ARBA00009490"/>
    </source>
</evidence>
<evidence type="ECO:0000313" key="6">
    <source>
        <dbReference type="EMBL" id="SUO97477.1"/>
    </source>
</evidence>
<evidence type="ECO:0000259" key="5">
    <source>
        <dbReference type="SMART" id="SM00235"/>
    </source>
</evidence>
<comment type="similarity">
    <text evidence="2">Belongs to the peptidase M10B family.</text>
</comment>
<dbReference type="Gene3D" id="2.150.10.10">
    <property type="entry name" value="Serralysin-like metalloprotease, C-terminal"/>
    <property type="match status" value="2"/>
</dbReference>
<protein>
    <submittedName>
        <fullName evidence="6">Serralysin C</fullName>
        <ecNumber evidence="6">3.4.24.40</ecNumber>
    </submittedName>
</protein>
<proteinExistence type="inferred from homology"/>
<dbReference type="Gene3D" id="3.40.390.10">
    <property type="entry name" value="Collagenase (Catalytic Domain)"/>
    <property type="match status" value="1"/>
</dbReference>
<dbReference type="EC" id="3.4.24.40" evidence="6"/>
<dbReference type="InterPro" id="IPR024079">
    <property type="entry name" value="MetalloPept_cat_dom_sf"/>
</dbReference>
<dbReference type="PANTHER" id="PTHR38340:SF1">
    <property type="entry name" value="S-LAYER PROTEIN"/>
    <property type="match status" value="1"/>
</dbReference>
<dbReference type="SUPFAM" id="SSF55486">
    <property type="entry name" value="Metalloproteases ('zincins'), catalytic domain"/>
    <property type="match status" value="1"/>
</dbReference>
<evidence type="ECO:0000256" key="4">
    <source>
        <dbReference type="ARBA" id="ARBA00022837"/>
    </source>
</evidence>
<keyword evidence="3" id="KW-0964">Secreted</keyword>
<feature type="domain" description="Peptidase metallopeptidase" evidence="5">
    <location>
        <begin position="481"/>
        <end position="708"/>
    </location>
</feature>
<keyword evidence="4" id="KW-0106">Calcium</keyword>
<evidence type="ECO:0000256" key="3">
    <source>
        <dbReference type="ARBA" id="ARBA00022525"/>
    </source>
</evidence>
<dbReference type="Pfam" id="PF00353">
    <property type="entry name" value="HemolysinCabind"/>
    <property type="match status" value="3"/>
</dbReference>
<dbReference type="AlphaFoldDB" id="A0A380N143"/>
<dbReference type="InterPro" id="IPR050557">
    <property type="entry name" value="RTX_toxin/Mannuronan_C5-epim"/>
</dbReference>
<dbReference type="CDD" id="cd11304">
    <property type="entry name" value="Cadherin_repeat"/>
    <property type="match status" value="1"/>
</dbReference>
<dbReference type="GO" id="GO:0005576">
    <property type="term" value="C:extracellular region"/>
    <property type="evidence" value="ECO:0007669"/>
    <property type="project" value="UniProtKB-SubCell"/>
</dbReference>
<dbReference type="SUPFAM" id="SSF51120">
    <property type="entry name" value="beta-Roll"/>
    <property type="match status" value="2"/>
</dbReference>
<dbReference type="InterPro" id="IPR006026">
    <property type="entry name" value="Peptidase_Metallo"/>
</dbReference>
<dbReference type="GO" id="GO:0006508">
    <property type="term" value="P:proteolysis"/>
    <property type="evidence" value="ECO:0007669"/>
    <property type="project" value="InterPro"/>
</dbReference>
<comment type="subcellular location">
    <subcellularLocation>
        <location evidence="1">Secreted</location>
    </subcellularLocation>
</comment>
<organism evidence="6 7">
    <name type="scientific">Suttonella ornithocola</name>
    <dbReference type="NCBI Taxonomy" id="279832"/>
    <lineage>
        <taxon>Bacteria</taxon>
        <taxon>Pseudomonadati</taxon>
        <taxon>Pseudomonadota</taxon>
        <taxon>Gammaproteobacteria</taxon>
        <taxon>Cardiobacteriales</taxon>
        <taxon>Cardiobacteriaceae</taxon>
        <taxon>Suttonella</taxon>
    </lineage>
</organism>
<dbReference type="RefSeq" id="WP_072575921.1">
    <property type="nucleotide sequence ID" value="NZ_LWHB01000036.1"/>
</dbReference>
<dbReference type="SMART" id="SM00235">
    <property type="entry name" value="ZnMc"/>
    <property type="match status" value="1"/>
</dbReference>
<dbReference type="GO" id="GO:0008270">
    <property type="term" value="F:zinc ion binding"/>
    <property type="evidence" value="ECO:0007669"/>
    <property type="project" value="InterPro"/>
</dbReference>
<dbReference type="InterPro" id="IPR018511">
    <property type="entry name" value="Hemolysin-typ_Ca-bd_CS"/>
</dbReference>
<sequence length="1085" mass="117724">MARYYRPSYGSQNYAPTTPQFTYLAPIVQGRAKAGDLLAIAKSQDYNGDTLTYHLRDNYLGYYNIHPYNGSITLTYAGAQALNRGSALPNIKVYASDGKLDSYISELQFSMPDNHNQSINHAPESPTFSDTAAFFVQGKARVGDIVAKATAKDIDHDALQYYLAENPQNAYSIDAKTGMVTLTQQGAALVNAGQNLPEVKVLAYDGTTESTVSVLNVAETKPLAAVNHAPEMPVIEQLNIPIRGQGKVGLVVAKASANDLDNDTLTYHLINSKGAYTIQPYSGEVTLTEYGASLINTGRSLPNLTIVASDGNKASSASVFELQVNTALPEEVPVPSEPVAPVTVTPSNPSYNKASIAIVKELTEDGILTPEELAGQVQIHLNIQGASSNDVLRLMVDGQTVAQGKIGRNGDFAIGVKGSVFEHGHELTAVLEGNYGRVSDSTNFHSINYHADTQFHDSRDLSQVELPYFIKMLETQKSGYLWKTWEGYGKGAEITYEFATSATDSGRGYSFTVRNFQTFSEMQKSAIHDALHLYEEQTNLRFTEKSPWSGEKANFKFYLDDLSVKQYANNHLSHGQEYGNDALEQETPYSCNCPICSSLRMHGGEGDGASFEAGFAYYGGDVHINSIAYQADHALSKNTSIIEKPAEPNGYISWVTGGFGTVLHEIGHSVGLSHPFSGKDSIPQWSPEDKSSLTIMSYTDDIKADVTLKNGHTVNTSVTATQFGIFDLATLHYRYGVNEKQHAGDSVYTFKNFNPNTLGNDIYIWDGSGNDTFDAHEETQNVHINLTPGSWIYRGDQKANYLVYDDNNRLVKDQMFIGFNTQIENLKGGSGHDELIGNETNNHIQGNAGNDRIFGGKGDDWLEGGQGGDYLYGEDGNDILDGGLGADLMNGGLGNDTYFVDNVADRIIDNGGIDVVNSTVNYHLQSGLENLNLLGTENLNGIGNEANNILWGNTGNNILNGGAGNDILHGGMGDDTLIGGTGADQFVFDSALGKGVDLLSDFNIQEGDKILLSADIFSKLNIGTLSNQNFVYGDAKQSDDYILYDSLNKTLYYDADGNGSNGAIAFARFSDNFNEQLSASNFQVI</sequence>
<name>A0A380N143_9GAMM</name>
<dbReference type="Proteomes" id="UP000254601">
    <property type="component" value="Unassembled WGS sequence"/>
</dbReference>